<proteinExistence type="predicted"/>
<protein>
    <submittedName>
        <fullName evidence="3">XdhC/CoxI family protein</fullName>
    </submittedName>
</protein>
<dbReference type="AlphaFoldDB" id="A0A3E0LN45"/>
<dbReference type="EMBL" id="QQWD01000024">
    <property type="protein sequence ID" value="REJ48950.1"/>
    <property type="molecule type" value="Genomic_DNA"/>
</dbReference>
<sequence>MKNVLTDFEQWLSQGNAVALATVVNTQGSTPREMGTVMAVNELGLVSGSLSGGCVEAAVIEESLSVISDGQPRLLTYGVADELGLEVGLTCGGTIQIFVERWELTPIWPFLRQMVSSEQPFVLCTLVEGHPLGAKLLIGDGDQTFGSLENELLSEQVALEAKLLLEQGKSALRCYSLNGHNKTEVKIFLHCFACPPHLMIFGAVDFARSLCQLAKLLGYRVTICDARPALATRQRFPEADRIVVDSPSQYLQNTPVDSNTAIAVLTHEPKFDVPLLVQAVRTPAVYIGAMGSRQTTASRLEKLKEAGLNNAEIARICAPIGLDIGAVTPAETAVSIMAEVIATKSGRAGGRLSSTQQPIHPKRVEQPEEAVLVCQ</sequence>
<organism evidence="3 4">
    <name type="scientific">Microcystis wesenbergii TW10</name>
    <dbReference type="NCBI Taxonomy" id="2060474"/>
    <lineage>
        <taxon>Bacteria</taxon>
        <taxon>Bacillati</taxon>
        <taxon>Cyanobacteriota</taxon>
        <taxon>Cyanophyceae</taxon>
        <taxon>Oscillatoriophycideae</taxon>
        <taxon>Chroococcales</taxon>
        <taxon>Microcystaceae</taxon>
        <taxon>Microcystis</taxon>
    </lineage>
</organism>
<dbReference type="Pfam" id="PF13478">
    <property type="entry name" value="XdhC_C"/>
    <property type="match status" value="1"/>
</dbReference>
<evidence type="ECO:0000313" key="4">
    <source>
        <dbReference type="Proteomes" id="UP000257002"/>
    </source>
</evidence>
<dbReference type="Pfam" id="PF02625">
    <property type="entry name" value="XdhC_CoxI"/>
    <property type="match status" value="2"/>
</dbReference>
<evidence type="ECO:0000259" key="2">
    <source>
        <dbReference type="Pfam" id="PF13478"/>
    </source>
</evidence>
<feature type="domain" description="XdhC Rossmann" evidence="2">
    <location>
        <begin position="198"/>
        <end position="340"/>
    </location>
</feature>
<dbReference type="PANTHER" id="PTHR30388">
    <property type="entry name" value="ALDEHYDE OXIDOREDUCTASE MOLYBDENUM COFACTOR ASSEMBLY PROTEIN"/>
    <property type="match status" value="1"/>
</dbReference>
<dbReference type="PANTHER" id="PTHR30388:SF4">
    <property type="entry name" value="MOLYBDENUM COFACTOR INSERTION CHAPERONE PAOD"/>
    <property type="match status" value="1"/>
</dbReference>
<dbReference type="InterPro" id="IPR027051">
    <property type="entry name" value="XdhC_Rossmann_dom"/>
</dbReference>
<evidence type="ECO:0000259" key="1">
    <source>
        <dbReference type="Pfam" id="PF02625"/>
    </source>
</evidence>
<gene>
    <name evidence="3" type="ORF">DWQ51_18290</name>
</gene>
<dbReference type="Proteomes" id="UP000257002">
    <property type="component" value="Unassembled WGS sequence"/>
</dbReference>
<dbReference type="Gene3D" id="3.40.50.720">
    <property type="entry name" value="NAD(P)-binding Rossmann-like Domain"/>
    <property type="match status" value="1"/>
</dbReference>
<feature type="domain" description="XdhC- CoxI" evidence="1">
    <location>
        <begin position="116"/>
        <end position="175"/>
    </location>
</feature>
<comment type="caution">
    <text evidence="3">The sequence shown here is derived from an EMBL/GenBank/DDBJ whole genome shotgun (WGS) entry which is preliminary data.</text>
</comment>
<accession>A0A3E0LN45</accession>
<name>A0A3E0LN45_9CHRO</name>
<dbReference type="InterPro" id="IPR003777">
    <property type="entry name" value="XdhC_CoxI"/>
</dbReference>
<evidence type="ECO:0000313" key="3">
    <source>
        <dbReference type="EMBL" id="REJ48950.1"/>
    </source>
</evidence>
<reference evidence="3 4" key="1">
    <citation type="submission" date="2017-10" db="EMBL/GenBank/DDBJ databases">
        <title>A large-scale comparative metagenomic study reveals the eutrophication-driven functional interactions in six Microcystis-epibionts communities.</title>
        <authorList>
            <person name="Li Q."/>
            <person name="Lin F."/>
        </authorList>
    </citation>
    <scope>NUCLEOTIDE SEQUENCE [LARGE SCALE GENOMIC DNA]</scope>
    <source>
        <strain evidence="3">TW10</strain>
    </source>
</reference>
<dbReference type="InterPro" id="IPR052698">
    <property type="entry name" value="MoCofactor_Util/Proc"/>
</dbReference>
<feature type="domain" description="XdhC- CoxI" evidence="1">
    <location>
        <begin position="11"/>
        <end position="78"/>
    </location>
</feature>